<protein>
    <submittedName>
        <fullName evidence="2">DUF4307 domain-containing protein</fullName>
    </submittedName>
</protein>
<feature type="transmembrane region" description="Helical" evidence="1">
    <location>
        <begin position="25"/>
        <end position="45"/>
    </location>
</feature>
<organism evidence="2 3">
    <name type="scientific">Streptomyces qinzhouensis</name>
    <dbReference type="NCBI Taxonomy" id="2599401"/>
    <lineage>
        <taxon>Bacteria</taxon>
        <taxon>Bacillati</taxon>
        <taxon>Actinomycetota</taxon>
        <taxon>Actinomycetes</taxon>
        <taxon>Kitasatosporales</taxon>
        <taxon>Streptomycetaceae</taxon>
        <taxon>Streptomyces</taxon>
    </lineage>
</organism>
<dbReference type="Proteomes" id="UP000320580">
    <property type="component" value="Chromosome"/>
</dbReference>
<reference evidence="2 3" key="1">
    <citation type="submission" date="2019-07" db="EMBL/GenBank/DDBJ databases">
        <authorList>
            <person name="Zhu P."/>
        </authorList>
    </citation>
    <scope>NUCLEOTIDE SEQUENCE [LARGE SCALE GENOMIC DNA]</scope>
    <source>
        <strain evidence="2 3">SSL-25</strain>
    </source>
</reference>
<accession>A0A5B8IMJ3</accession>
<name>A0A5B8IMJ3_9ACTN</name>
<evidence type="ECO:0000256" key="1">
    <source>
        <dbReference type="SAM" id="Phobius"/>
    </source>
</evidence>
<dbReference type="KEGG" id="sqz:FQU76_21845"/>
<dbReference type="Pfam" id="PF14155">
    <property type="entry name" value="DUF4307"/>
    <property type="match status" value="1"/>
</dbReference>
<dbReference type="InterPro" id="IPR025443">
    <property type="entry name" value="DUF4307"/>
</dbReference>
<keyword evidence="1" id="KW-0472">Membrane</keyword>
<keyword evidence="1" id="KW-1133">Transmembrane helix</keyword>
<evidence type="ECO:0000313" key="2">
    <source>
        <dbReference type="EMBL" id="QDY78719.1"/>
    </source>
</evidence>
<keyword evidence="3" id="KW-1185">Reference proteome</keyword>
<dbReference type="OrthoDB" id="4324067at2"/>
<keyword evidence="1" id="KW-0812">Transmembrane</keyword>
<proteinExistence type="predicted"/>
<dbReference type="AlphaFoldDB" id="A0A5B8IMJ3"/>
<sequence length="134" mass="14585">MSGVREQLPEARYGRSADQRSDRKLKILGAVLGAGFVAMVGWFGYDYIAEQKISAELIKFDVTSDSEVQVHLEIRKDADATGTCTVRSRSADGAEVGRLDVPVEARGERRIDQVVKIRTLAKGTTAELVQCNGG</sequence>
<dbReference type="RefSeq" id="WP_146482037.1">
    <property type="nucleotide sequence ID" value="NZ_CP042266.1"/>
</dbReference>
<gene>
    <name evidence="2" type="ORF">FQU76_21845</name>
</gene>
<evidence type="ECO:0000313" key="3">
    <source>
        <dbReference type="Proteomes" id="UP000320580"/>
    </source>
</evidence>
<dbReference type="EMBL" id="CP042266">
    <property type="protein sequence ID" value="QDY78719.1"/>
    <property type="molecule type" value="Genomic_DNA"/>
</dbReference>